<evidence type="ECO:0000259" key="2">
    <source>
        <dbReference type="Pfam" id="PF11268"/>
    </source>
</evidence>
<feature type="region of interest" description="Disordered" evidence="1">
    <location>
        <begin position="213"/>
        <end position="363"/>
    </location>
</feature>
<dbReference type="OrthoDB" id="5180791at2"/>
<dbReference type="STRING" id="1193181.BN10_990021"/>
<dbReference type="Pfam" id="PF11268">
    <property type="entry name" value="DUF3071"/>
    <property type="match status" value="1"/>
</dbReference>
<dbReference type="HOGENOM" id="CLU_021151_2_1_11"/>
<accession>N0E5T9</accession>
<dbReference type="Proteomes" id="UP000013167">
    <property type="component" value="Unassembled WGS sequence"/>
</dbReference>
<dbReference type="NCBIfam" id="NF040712">
    <property type="entry name" value="SepH"/>
    <property type="match status" value="1"/>
</dbReference>
<evidence type="ECO:0000313" key="3">
    <source>
        <dbReference type="EMBL" id="CCH71546.1"/>
    </source>
</evidence>
<feature type="compositionally biased region" description="Basic residues" evidence="1">
    <location>
        <begin position="237"/>
        <end position="251"/>
    </location>
</feature>
<dbReference type="RefSeq" id="WP_010851372.1">
    <property type="nucleotide sequence ID" value="NZ_HF570956.1"/>
</dbReference>
<dbReference type="EMBL" id="CAIZ01000173">
    <property type="protein sequence ID" value="CCH71546.1"/>
    <property type="molecule type" value="Genomic_DNA"/>
</dbReference>
<name>N0E5T9_9MICO</name>
<proteinExistence type="predicted"/>
<feature type="domain" description="DUF3071" evidence="2">
    <location>
        <begin position="1"/>
        <end position="167"/>
    </location>
</feature>
<protein>
    <submittedName>
        <fullName evidence="3">Putative DNA-binding protein</fullName>
    </submittedName>
</protein>
<dbReference type="GO" id="GO:0003677">
    <property type="term" value="F:DNA binding"/>
    <property type="evidence" value="ECO:0007669"/>
    <property type="project" value="UniProtKB-KW"/>
</dbReference>
<gene>
    <name evidence="3" type="ORF">BN10_990021</name>
</gene>
<feature type="compositionally biased region" description="Low complexity" evidence="1">
    <location>
        <begin position="289"/>
        <end position="328"/>
    </location>
</feature>
<keyword evidence="4" id="KW-1185">Reference proteome</keyword>
<dbReference type="InterPro" id="IPR021421">
    <property type="entry name" value="DUF3071"/>
</dbReference>
<sequence length="363" mass="39676">MQDLKLIGVHEDGDHLLLADGDGGRYRLALDDALRAAARRDRPRLGQLQIEIEGGLRPRDVQSLIRSGLSTEEVAGRSGWTVEKVRRFEGPVLAEREFIANKARATVLAHDGKSAETFGERVETRLRDRGVGADQVQWDSQRLDSGQWVVTVTFPAGGRERTGSWRFDPTMQQVRAQNDDARFLSEDERGGSLPTPHVAEGGRTEEVFDVTAPVRGSRPRTRSAAGEEDELTESLRAHHSSLRGRRTRRRTGPGTAPGEHLSPVDALPLEPLVGSVEEWGPPPDRPRAAPEAVEAIEPIEPIEAIEPSEQAGSEKQPQSQEQPDSQEPGSAPAAADAGRKGRTRVPSWDDVVFGARAPRDPKA</sequence>
<evidence type="ECO:0000313" key="4">
    <source>
        <dbReference type="Proteomes" id="UP000013167"/>
    </source>
</evidence>
<dbReference type="InterPro" id="IPR047682">
    <property type="entry name" value="SepH-like"/>
</dbReference>
<evidence type="ECO:0000256" key="1">
    <source>
        <dbReference type="SAM" id="MobiDB-lite"/>
    </source>
</evidence>
<organism evidence="3 4">
    <name type="scientific">Phycicoccus elongatus Lp2</name>
    <dbReference type="NCBI Taxonomy" id="1193181"/>
    <lineage>
        <taxon>Bacteria</taxon>
        <taxon>Bacillati</taxon>
        <taxon>Actinomycetota</taxon>
        <taxon>Actinomycetes</taxon>
        <taxon>Micrococcales</taxon>
        <taxon>Intrasporangiaceae</taxon>
        <taxon>Phycicoccus</taxon>
    </lineage>
</organism>
<dbReference type="eggNOG" id="ENOG502ZCFK">
    <property type="taxonomic scope" value="Bacteria"/>
</dbReference>
<comment type="caution">
    <text evidence="3">The sequence shown here is derived from an EMBL/GenBank/DDBJ whole genome shotgun (WGS) entry which is preliminary data.</text>
</comment>
<keyword evidence="3" id="KW-0238">DNA-binding</keyword>
<dbReference type="AlphaFoldDB" id="N0E5T9"/>
<reference evidence="3 4" key="1">
    <citation type="journal article" date="2013" name="ISME J.">
        <title>A metabolic model for members of the genus Tetrasphaera involved in enhanced biological phosphorus removal.</title>
        <authorList>
            <person name="Kristiansen R."/>
            <person name="Nguyen H.T.T."/>
            <person name="Saunders A.M."/>
            <person name="Nielsen J.L."/>
            <person name="Wimmer R."/>
            <person name="Le V.Q."/>
            <person name="McIlroy S.J."/>
            <person name="Petrovski S."/>
            <person name="Seviour R.J."/>
            <person name="Calteau A."/>
            <person name="Nielsen K.L."/>
            <person name="Nielsen P.H."/>
        </authorList>
    </citation>
    <scope>NUCLEOTIDE SEQUENCE [LARGE SCALE GENOMIC DNA]</scope>
    <source>
        <strain evidence="3 4">Lp2</strain>
    </source>
</reference>